<dbReference type="Pfam" id="PF17389">
    <property type="entry name" value="Bac_rhamnosid6H"/>
    <property type="match status" value="1"/>
</dbReference>
<evidence type="ECO:0000256" key="2">
    <source>
        <dbReference type="SAM" id="SignalP"/>
    </source>
</evidence>
<dbReference type="GO" id="GO:0005975">
    <property type="term" value="P:carbohydrate metabolic process"/>
    <property type="evidence" value="ECO:0007669"/>
    <property type="project" value="InterPro"/>
</dbReference>
<protein>
    <recommendedName>
        <fullName evidence="7">Alpha-L-rhamnosidase</fullName>
    </recommendedName>
</protein>
<dbReference type="PANTHER" id="PTHR34987:SF4">
    <property type="entry name" value="ALPHA-L-RHAMNOSIDASE C-TERMINAL DOMAIN-CONTAINING PROTEIN"/>
    <property type="match status" value="1"/>
</dbReference>
<reference evidence="5 6" key="1">
    <citation type="submission" date="2016-09" db="EMBL/GenBank/DDBJ databases">
        <title>Rhizobium sp. nov., a novel species isolated from the rice rhizosphere.</title>
        <authorList>
            <person name="Zhao J."/>
            <person name="Zhang X."/>
        </authorList>
    </citation>
    <scope>NUCLEOTIDE SEQUENCE [LARGE SCALE GENOMIC DNA]</scope>
    <source>
        <strain evidence="5 6">1.7048</strain>
    </source>
</reference>
<feature type="domain" description="Alpha-L-rhamnosidase C-terminal" evidence="4">
    <location>
        <begin position="740"/>
        <end position="807"/>
    </location>
</feature>
<evidence type="ECO:0000259" key="4">
    <source>
        <dbReference type="Pfam" id="PF17390"/>
    </source>
</evidence>
<accession>A0A1Q9AR42</accession>
<evidence type="ECO:0000313" key="6">
    <source>
        <dbReference type="Proteomes" id="UP000186364"/>
    </source>
</evidence>
<dbReference type="SUPFAM" id="SSF48208">
    <property type="entry name" value="Six-hairpin glycosidases"/>
    <property type="match status" value="1"/>
</dbReference>
<dbReference type="Pfam" id="PF17390">
    <property type="entry name" value="Bac_rhamnosid_C"/>
    <property type="match status" value="1"/>
</dbReference>
<keyword evidence="6" id="KW-1185">Reference proteome</keyword>
<evidence type="ECO:0000256" key="1">
    <source>
        <dbReference type="SAM" id="MobiDB-lite"/>
    </source>
</evidence>
<feature type="domain" description="Alpha-L-rhamnosidase six-hairpin glycosidase" evidence="3">
    <location>
        <begin position="407"/>
        <end position="637"/>
    </location>
</feature>
<dbReference type="SUPFAM" id="SSF49899">
    <property type="entry name" value="Concanavalin A-like lectins/glucanases"/>
    <property type="match status" value="1"/>
</dbReference>
<evidence type="ECO:0000313" key="5">
    <source>
        <dbReference type="EMBL" id="OLP57902.1"/>
    </source>
</evidence>
<dbReference type="InterPro" id="IPR035396">
    <property type="entry name" value="Bac_rhamnosid6H"/>
</dbReference>
<comment type="caution">
    <text evidence="5">The sequence shown here is derived from an EMBL/GenBank/DDBJ whole genome shotgun (WGS) entry which is preliminary data.</text>
</comment>
<dbReference type="EMBL" id="MKIP01000059">
    <property type="protein sequence ID" value="OLP57902.1"/>
    <property type="molecule type" value="Genomic_DNA"/>
</dbReference>
<dbReference type="Pfam" id="PF13385">
    <property type="entry name" value="Laminin_G_3"/>
    <property type="match status" value="1"/>
</dbReference>
<dbReference type="PANTHER" id="PTHR34987">
    <property type="entry name" value="C, PUTATIVE (AFU_ORTHOLOGUE AFUA_3G02880)-RELATED"/>
    <property type="match status" value="1"/>
</dbReference>
<feature type="chain" id="PRO_5012548149" description="Alpha-L-rhamnosidase" evidence="2">
    <location>
        <begin position="20"/>
        <end position="855"/>
    </location>
</feature>
<evidence type="ECO:0000259" key="3">
    <source>
        <dbReference type="Pfam" id="PF17389"/>
    </source>
</evidence>
<keyword evidence="2" id="KW-0732">Signal</keyword>
<dbReference type="InterPro" id="IPR035398">
    <property type="entry name" value="Bac_rhamnosid_C"/>
</dbReference>
<dbReference type="Gene3D" id="2.60.120.560">
    <property type="entry name" value="Exo-inulinase, domain 1"/>
    <property type="match status" value="1"/>
</dbReference>
<dbReference type="AlphaFoldDB" id="A0A1Q9AR42"/>
<dbReference type="Gene3D" id="1.50.10.10">
    <property type="match status" value="1"/>
</dbReference>
<dbReference type="Gene3D" id="2.60.420.10">
    <property type="entry name" value="Maltose phosphorylase, domain 3"/>
    <property type="match status" value="1"/>
</dbReference>
<proteinExistence type="predicted"/>
<evidence type="ECO:0008006" key="7">
    <source>
        <dbReference type="Google" id="ProtNLM"/>
    </source>
</evidence>
<dbReference type="InterPro" id="IPR008928">
    <property type="entry name" value="6-hairpin_glycosidase_sf"/>
</dbReference>
<feature type="signal peptide" evidence="2">
    <location>
        <begin position="1"/>
        <end position="19"/>
    </location>
</feature>
<dbReference type="InterPro" id="IPR013320">
    <property type="entry name" value="ConA-like_dom_sf"/>
</dbReference>
<organism evidence="5 6">
    <name type="scientific">Xaviernesmea oryzae</name>
    <dbReference type="NCBI Taxonomy" id="464029"/>
    <lineage>
        <taxon>Bacteria</taxon>
        <taxon>Pseudomonadati</taxon>
        <taxon>Pseudomonadota</taxon>
        <taxon>Alphaproteobacteria</taxon>
        <taxon>Hyphomicrobiales</taxon>
        <taxon>Rhizobiaceae</taxon>
        <taxon>Rhizobium/Agrobacterium group</taxon>
        <taxon>Xaviernesmea</taxon>
    </lineage>
</organism>
<feature type="region of interest" description="Disordered" evidence="1">
    <location>
        <begin position="119"/>
        <end position="140"/>
    </location>
</feature>
<dbReference type="InterPro" id="IPR012341">
    <property type="entry name" value="6hp_glycosidase-like_sf"/>
</dbReference>
<dbReference type="Proteomes" id="UP000186364">
    <property type="component" value="Unassembled WGS sequence"/>
</dbReference>
<sequence>MRGVALSALMLLSPGTALSNGLAHHTPNPAALLPDNLVPENPEVCPVKVVSVKGTVSDADALLCDGVMGATIDVAPGSKVTVVLDYGRNVGGIPFFDVGAVTGSVDMKAAYAETNRYLSENGDGAAPPAQSLGTGEGDPRRYDVYTVTKPGLITNYDNQGGERYQQLTFTGSGSITLNRVGIKYIADRTQPVDYGGYFSSSDDVLNRIWYAGAYTAQLGSVPARSMPGGFRIVSGAMEARGASNLTAGSDIGYYMPGKDWADYTVTMQVKIVSAQAGWAVRAQDPRNGLVFLLDKSGQLRALTAIDNAYKTIASATVPFPIVEGKWYDVTTTVRGKVATVSINGSLVLTADASAFSKGSIGFREYSGEAAQFRKVVVSNGAKLNLPFDKAADLADFWIPGSNERAAILDGAKRDRLIWSGDIDIAGPSIAYSLGNNDYLKGSLQQMATRQHTSGFIEGAVPATYPTIPAKNLTSETGPYSATYSMYVVLGAYDHLLFSGDYDFAKTMWPIVQKQMAWNATRLDQRGLFVTRRQDGADWDFYDAEKVGAITAYNAIYYRTLLSAAAMADALGEAADADDYRSQADKLGQAINRYMYNPQKGYYKISDTVDIIAQDANAAALFAGLAPAEEVPRVLASMKSLLWTTKYGPLPFGDRWWKPIVSTFISGYEAQARFAHDDTENAETLIRNVYGWMVNPDNPDMTSTLWENVAVDGKPGLGSYTSLAHGWATGAVSALSGYVLGVRPLSPGFKTWLVQPHIGKLDRAEGRVPTPAGPIDVQWNQGDGQLSLTVEAPQGTKGRIGIPMIAGADATVLMDGRIIWQDGHAAERGAYRAVSDGNFLYVSDLPGGTHMVVLSN</sequence>
<gene>
    <name evidence="5" type="ORF">BJF93_13760</name>
</gene>
<name>A0A1Q9AR42_9HYPH</name>